<evidence type="ECO:0000313" key="1">
    <source>
        <dbReference type="EMBL" id="MBF8193274.1"/>
    </source>
</evidence>
<reference evidence="1" key="1">
    <citation type="submission" date="2020-11" db="EMBL/GenBank/DDBJ databases">
        <title>Whole-genome analyses of Nonomuraea sp. K274.</title>
        <authorList>
            <person name="Veyisoglu A."/>
        </authorList>
    </citation>
    <scope>NUCLEOTIDE SEQUENCE</scope>
    <source>
        <strain evidence="1">K274</strain>
    </source>
</reference>
<name>A0A931AMS9_9ACTN</name>
<comment type="caution">
    <text evidence="1">The sequence shown here is derived from an EMBL/GenBank/DDBJ whole genome shotgun (WGS) entry which is preliminary data.</text>
</comment>
<sequence length="115" mass="13394">MDDLIAFLRARLDEDEQLAQAADQGCWTNEYDEFRCRGGAEFEHLLHHSPARVLREVGAKRLVMAMHEGSHECSDLDDNCLWVELRVCPTVKALALPYADHPDYHPDYREEWRPE</sequence>
<protein>
    <submittedName>
        <fullName evidence="1">Uncharacterized protein</fullName>
    </submittedName>
</protein>
<accession>A0A931AMS9</accession>
<dbReference type="InterPro" id="IPR046193">
    <property type="entry name" value="DUF6221"/>
</dbReference>
<dbReference type="RefSeq" id="WP_195902143.1">
    <property type="nucleotide sequence ID" value="NZ_JADOGI010000269.1"/>
</dbReference>
<dbReference type="Pfam" id="PF19730">
    <property type="entry name" value="DUF6221"/>
    <property type="match status" value="1"/>
</dbReference>
<keyword evidence="2" id="KW-1185">Reference proteome</keyword>
<organism evidence="1 2">
    <name type="scientific">Nonomuraea cypriaca</name>
    <dbReference type="NCBI Taxonomy" id="1187855"/>
    <lineage>
        <taxon>Bacteria</taxon>
        <taxon>Bacillati</taxon>
        <taxon>Actinomycetota</taxon>
        <taxon>Actinomycetes</taxon>
        <taxon>Streptosporangiales</taxon>
        <taxon>Streptosporangiaceae</taxon>
        <taxon>Nonomuraea</taxon>
    </lineage>
</organism>
<evidence type="ECO:0000313" key="2">
    <source>
        <dbReference type="Proteomes" id="UP000605361"/>
    </source>
</evidence>
<proteinExistence type="predicted"/>
<dbReference type="EMBL" id="JADOGI010000269">
    <property type="protein sequence ID" value="MBF8193274.1"/>
    <property type="molecule type" value="Genomic_DNA"/>
</dbReference>
<gene>
    <name evidence="1" type="ORF">ITP53_47930</name>
</gene>
<dbReference type="AlphaFoldDB" id="A0A931AMS9"/>
<dbReference type="Proteomes" id="UP000605361">
    <property type="component" value="Unassembled WGS sequence"/>
</dbReference>